<name>A0A3Q2W6Q1_HAPBU</name>
<reference evidence="4" key="1">
    <citation type="submission" date="2025-08" db="UniProtKB">
        <authorList>
            <consortium name="Ensembl"/>
        </authorList>
    </citation>
    <scope>IDENTIFICATION</scope>
</reference>
<dbReference type="InterPro" id="IPR036116">
    <property type="entry name" value="FN3_sf"/>
</dbReference>
<feature type="domain" description="Fibronectin type-III" evidence="3">
    <location>
        <begin position="550"/>
        <end position="641"/>
    </location>
</feature>
<feature type="region of interest" description="Disordered" evidence="1">
    <location>
        <begin position="194"/>
        <end position="235"/>
    </location>
</feature>
<dbReference type="PANTHER" id="PTHR23197">
    <property type="entry name" value="TARSH-RELATED FIBRONECTIN DOMAIN-CONTAINING"/>
    <property type="match status" value="1"/>
</dbReference>
<keyword evidence="5" id="KW-1185">Reference proteome</keyword>
<feature type="region of interest" description="Disordered" evidence="1">
    <location>
        <begin position="342"/>
        <end position="374"/>
    </location>
</feature>
<feature type="region of interest" description="Disordered" evidence="1">
    <location>
        <begin position="464"/>
        <end position="498"/>
    </location>
</feature>
<evidence type="ECO:0000256" key="1">
    <source>
        <dbReference type="SAM" id="MobiDB-lite"/>
    </source>
</evidence>
<accession>A0A3Q2W6Q1</accession>
<feature type="signal peptide" evidence="2">
    <location>
        <begin position="1"/>
        <end position="23"/>
    </location>
</feature>
<dbReference type="Pfam" id="PF21731">
    <property type="entry name" value="TARSH_C"/>
    <property type="match status" value="1"/>
</dbReference>
<evidence type="ECO:0000313" key="5">
    <source>
        <dbReference type="Proteomes" id="UP000264840"/>
    </source>
</evidence>
<proteinExistence type="predicted"/>
<dbReference type="GO" id="GO:0010811">
    <property type="term" value="P:positive regulation of cell-substrate adhesion"/>
    <property type="evidence" value="ECO:0007669"/>
    <property type="project" value="TreeGrafter"/>
</dbReference>
<dbReference type="GO" id="GO:0030198">
    <property type="term" value="P:extracellular matrix organization"/>
    <property type="evidence" value="ECO:0007669"/>
    <property type="project" value="TreeGrafter"/>
</dbReference>
<dbReference type="Gene3D" id="2.60.40.10">
    <property type="entry name" value="Immunoglobulins"/>
    <property type="match status" value="2"/>
</dbReference>
<evidence type="ECO:0000259" key="3">
    <source>
        <dbReference type="PROSITE" id="PS50853"/>
    </source>
</evidence>
<dbReference type="GeneTree" id="ENSGT00530000063558"/>
<dbReference type="CDD" id="cd00063">
    <property type="entry name" value="FN3"/>
    <property type="match status" value="2"/>
</dbReference>
<dbReference type="AlphaFoldDB" id="A0A3Q2W6Q1"/>
<evidence type="ECO:0000256" key="2">
    <source>
        <dbReference type="SAM" id="SignalP"/>
    </source>
</evidence>
<dbReference type="SUPFAM" id="SSF49265">
    <property type="entry name" value="Fibronectin type III"/>
    <property type="match status" value="2"/>
</dbReference>
<reference evidence="4" key="2">
    <citation type="submission" date="2025-09" db="UniProtKB">
        <authorList>
            <consortium name="Ensembl"/>
        </authorList>
    </citation>
    <scope>IDENTIFICATION</scope>
</reference>
<dbReference type="SMART" id="SM00060">
    <property type="entry name" value="FN3"/>
    <property type="match status" value="2"/>
</dbReference>
<dbReference type="Proteomes" id="UP000264840">
    <property type="component" value="Unplaced"/>
</dbReference>
<feature type="compositionally biased region" description="Low complexity" evidence="1">
    <location>
        <begin position="470"/>
        <end position="480"/>
    </location>
</feature>
<feature type="compositionally biased region" description="Polar residues" evidence="1">
    <location>
        <begin position="540"/>
        <end position="553"/>
    </location>
</feature>
<dbReference type="InterPro" id="IPR003961">
    <property type="entry name" value="FN3_dom"/>
</dbReference>
<protein>
    <submittedName>
        <fullName evidence="4">ABI family, member 3 (NESH) binding protein b</fullName>
    </submittedName>
</protein>
<dbReference type="PROSITE" id="PS50853">
    <property type="entry name" value="FN3"/>
    <property type="match status" value="2"/>
</dbReference>
<feature type="chain" id="PRO_5018535503" evidence="2">
    <location>
        <begin position="24"/>
        <end position="782"/>
    </location>
</feature>
<feature type="domain" description="Fibronectin type-III" evidence="3">
    <location>
        <begin position="120"/>
        <end position="218"/>
    </location>
</feature>
<feature type="region of interest" description="Disordered" evidence="1">
    <location>
        <begin position="622"/>
        <end position="647"/>
    </location>
</feature>
<feature type="region of interest" description="Disordered" evidence="1">
    <location>
        <begin position="247"/>
        <end position="314"/>
    </location>
</feature>
<feature type="region of interest" description="Disordered" evidence="1">
    <location>
        <begin position="533"/>
        <end position="553"/>
    </location>
</feature>
<dbReference type="InterPro" id="IPR049109">
    <property type="entry name" value="TARSH/FNDC1_C"/>
</dbReference>
<evidence type="ECO:0000313" key="4">
    <source>
        <dbReference type="Ensembl" id="ENSHBUP00000020591.1"/>
    </source>
</evidence>
<keyword evidence="2" id="KW-0732">Signal</keyword>
<dbReference type="InterPro" id="IPR013783">
    <property type="entry name" value="Ig-like_fold"/>
</dbReference>
<dbReference type="Ensembl" id="ENSHBUT00000035992.1">
    <property type="protein sequence ID" value="ENSHBUP00000020591.1"/>
    <property type="gene ID" value="ENSHBUG00000022882.1"/>
</dbReference>
<dbReference type="PANTHER" id="PTHR23197:SF10">
    <property type="entry name" value="TARGET OF NESH-SH3"/>
    <property type="match status" value="1"/>
</dbReference>
<organism evidence="4 5">
    <name type="scientific">Haplochromis burtoni</name>
    <name type="common">Burton's mouthbrooder</name>
    <name type="synonym">Chromis burtoni</name>
    <dbReference type="NCBI Taxonomy" id="8153"/>
    <lineage>
        <taxon>Eukaryota</taxon>
        <taxon>Metazoa</taxon>
        <taxon>Chordata</taxon>
        <taxon>Craniata</taxon>
        <taxon>Vertebrata</taxon>
        <taxon>Euteleostomi</taxon>
        <taxon>Actinopterygii</taxon>
        <taxon>Neopterygii</taxon>
        <taxon>Teleostei</taxon>
        <taxon>Neoteleostei</taxon>
        <taxon>Acanthomorphata</taxon>
        <taxon>Ovalentaria</taxon>
        <taxon>Cichlomorphae</taxon>
        <taxon>Cichliformes</taxon>
        <taxon>Cichlidae</taxon>
        <taxon>African cichlids</taxon>
        <taxon>Pseudocrenilabrinae</taxon>
        <taxon>Haplochromini</taxon>
        <taxon>Haplochromis</taxon>
    </lineage>
</organism>
<sequence length="782" mass="86834">MPGIAPLLRVLLLLLEGTTLLSGIPAQRIRVRRQNMKVRINATGDTIVMKFVRPSPDVKLEGYILGYGSSMFSKQFIQLPENGQPYETEMDAEPKYLVAVQPIPANDVKKHCTGKVNLEKPLHLVIGSISPTAVLLSWGNYLKTPYEGNIMNECLEDGFYTIRYRERNRNWIYQTCPTSDTVIDNLKPNTPYEFGIRSNKDDRSGTWSKPVIHNTSMGNKNRQKSYKPRNSPPVKLGTPLFAPRYALHNGTGPRTPTLFKNPGFPGAPRTSFAPPESQQETIPVPGSSEPKFPHVSPEKGNTIRNNNTQPADIPTPALPKLLSTKAPHANITAVLLTKLASRGDSSHVQTTKAPTSAPEKPRNPTAVGKSQDGSSLLRSALANERAKTNTWVNGQPHRGISPPKPAIWSRPRLGSPARPAIQINKKPNLVGKPGETDKVNNFKQNDKLPVLKPKVPAVTAKPIKQERKQTTTATPTTTAPRQESWGESDLFKSQPSSEIDAMGKKRYVAPHVIYKTGKKPDEPCSITSSLNYFPEDEPSETNVTSPPKTPPSNLTVVTVEGCPSFIILDWEKTDNETTEYEVISTAKGPDGEQVSILTTNQTHTAVENLKPESSYEFKVKPRNELGSGPPSEPVTFNTESADPRVSENVSGKDAIWTQFPFKTDSYSDCHGKQYVKRTWYRKFVGVQLCNSLRYKIYLSETLNGKFYNIGDQTGFGEDHCQFVDSFLDGRTGRQLRADQLPSRQGFFRALRQEPVHFGEIGGHSHVNYVSWYECGTPIPGKW</sequence>
<dbReference type="Pfam" id="PF00041">
    <property type="entry name" value="fn3"/>
    <property type="match status" value="2"/>
</dbReference>